<dbReference type="AlphaFoldDB" id="A0A0C1M7E9"/>
<accession>A0A0C1M7E9</accession>
<keyword evidence="2" id="KW-1185">Reference proteome</keyword>
<evidence type="ECO:0000313" key="2">
    <source>
        <dbReference type="Proteomes" id="UP000031397"/>
    </source>
</evidence>
<dbReference type="OrthoDB" id="2327674at2"/>
<reference evidence="1 2" key="1">
    <citation type="submission" date="2014-06" db="EMBL/GenBank/DDBJ databases">
        <title>Functional and comparative genomic analyses of the Drosophila gut microbiota identify candidate symbiosis factors.</title>
        <authorList>
            <person name="Newell P.D."/>
            <person name="Chaston J.M."/>
            <person name="Douglas A.E."/>
        </authorList>
    </citation>
    <scope>NUCLEOTIDE SEQUENCE [LARGE SCALE GENOMIC DNA]</scope>
    <source>
        <strain evidence="1 2">DmCS_002</strain>
    </source>
</reference>
<proteinExistence type="predicted"/>
<comment type="caution">
    <text evidence="1">The sequence shown here is derived from an EMBL/GenBank/DDBJ whole genome shotgun (WGS) entry which is preliminary data.</text>
</comment>
<evidence type="ECO:0000313" key="1">
    <source>
        <dbReference type="EMBL" id="KID42354.1"/>
    </source>
</evidence>
<dbReference type="InterPro" id="IPR035227">
    <property type="entry name" value="HdcB"/>
</dbReference>
<organism evidence="1 2">
    <name type="scientific">Fructilactobacillus fructivorans</name>
    <dbReference type="NCBI Taxonomy" id="1614"/>
    <lineage>
        <taxon>Bacteria</taxon>
        <taxon>Bacillati</taxon>
        <taxon>Bacillota</taxon>
        <taxon>Bacilli</taxon>
        <taxon>Lactobacillales</taxon>
        <taxon>Lactobacillaceae</taxon>
        <taxon>Fructilactobacillus</taxon>
    </lineage>
</organism>
<dbReference type="RefSeq" id="WP_052236555.1">
    <property type="nucleotide sequence ID" value="NZ_JOJZ01000009.1"/>
</dbReference>
<sequence>MHAKLSKFHGLQKALGSQFNQYLTTNLPKERVRGLLVDKSETKTSVLIITKTELLIFQDENQTFSHRSYPRNMIETMTFVSGVPNGALKFQIRNQKFNYQNIVYGRVYDFTQSVLKRGLTAAKYDNTIRGESNYLTNTDHGKEVDRLRVAMQNGKLSRYEYDDLNGSISKAGK</sequence>
<dbReference type="PATRIC" id="fig|1614.7.peg.273"/>
<name>A0A0C1M7E9_9LACO</name>
<dbReference type="Proteomes" id="UP000031397">
    <property type="component" value="Unassembled WGS sequence"/>
</dbReference>
<dbReference type="EMBL" id="JOJZ01000009">
    <property type="protein sequence ID" value="KID42354.1"/>
    <property type="molecule type" value="Genomic_DNA"/>
</dbReference>
<dbReference type="Pfam" id="PF17528">
    <property type="entry name" value="HdcB"/>
    <property type="match status" value="1"/>
</dbReference>
<protein>
    <submittedName>
        <fullName evidence="1">HdcB protein</fullName>
    </submittedName>
</protein>
<gene>
    <name evidence="1" type="ORF">LfDm3_0283</name>
</gene>
<dbReference type="GO" id="GO:0006547">
    <property type="term" value="P:L-histidine metabolic process"/>
    <property type="evidence" value="ECO:0007669"/>
    <property type="project" value="InterPro"/>
</dbReference>
<dbReference type="GeneID" id="74914007"/>